<dbReference type="InterPro" id="IPR022472">
    <property type="entry name" value="VPLPA-CTERM"/>
</dbReference>
<evidence type="ECO:0000313" key="4">
    <source>
        <dbReference type="Proteomes" id="UP000536835"/>
    </source>
</evidence>
<dbReference type="RefSeq" id="WP_173200352.1">
    <property type="nucleotide sequence ID" value="NZ_JABFCX010000003.1"/>
</dbReference>
<reference evidence="3 4" key="1">
    <citation type="submission" date="2020-05" db="EMBL/GenBank/DDBJ databases">
        <title>Parvularcula mediterraneae sp. nov., isolated from polypropylene straw from shallow seawater of the seashore of Laganas in Zakynthos island, Greece.</title>
        <authorList>
            <person name="Szabo I."/>
            <person name="Al-Omari J."/>
            <person name="Rado J."/>
            <person name="Szerdahelyi G.S."/>
        </authorList>
    </citation>
    <scope>NUCLEOTIDE SEQUENCE [LARGE SCALE GENOMIC DNA]</scope>
    <source>
        <strain evidence="3 4">ZS-1/3</strain>
    </source>
</reference>
<accession>A0A7Y3RP51</accession>
<dbReference type="AlphaFoldDB" id="A0A7Y3RP51"/>
<comment type="caution">
    <text evidence="3">The sequence shown here is derived from an EMBL/GenBank/DDBJ whole genome shotgun (WGS) entry which is preliminary data.</text>
</comment>
<keyword evidence="1" id="KW-0812">Transmembrane</keyword>
<proteinExistence type="predicted"/>
<dbReference type="NCBIfam" id="TIGR03370">
    <property type="entry name" value="VPLPA-CTERM"/>
    <property type="match status" value="1"/>
</dbReference>
<organism evidence="3 4">
    <name type="scientific">Parvularcula mediterranea</name>
    <dbReference type="NCBI Taxonomy" id="2732508"/>
    <lineage>
        <taxon>Bacteria</taxon>
        <taxon>Pseudomonadati</taxon>
        <taxon>Pseudomonadota</taxon>
        <taxon>Alphaproteobacteria</taxon>
        <taxon>Parvularculales</taxon>
        <taxon>Parvularculaceae</taxon>
        <taxon>Parvularcula</taxon>
    </lineage>
</organism>
<sequence length="237" mass="24600">MKKLLAAASAALAIGVVSQAAAATATSYDATSHQRSASDNHSLWLRGFENVVGTAPSNHRFDFLPDGTFVQNGDGTASLSGSVTSQSEAGSGFIVSLLLTDIGSITPTVKASHGLMPVIDEYYQVGAGSKLTGFGDYAGLVLNLTQNTGGNNHYSQLGESANDKTANYGFSTWVFYQAASAADGCTSSFCDNAQSRRQGDFNLDLTVDVDNIVPIPGAAVLMGAALAGFGAMRRRKK</sequence>
<feature type="signal peptide" evidence="2">
    <location>
        <begin position="1"/>
        <end position="22"/>
    </location>
</feature>
<keyword evidence="1" id="KW-1133">Transmembrane helix</keyword>
<dbReference type="Proteomes" id="UP000536835">
    <property type="component" value="Unassembled WGS sequence"/>
</dbReference>
<evidence type="ECO:0000313" key="3">
    <source>
        <dbReference type="EMBL" id="NNU17175.1"/>
    </source>
</evidence>
<keyword evidence="1" id="KW-0472">Membrane</keyword>
<dbReference type="EMBL" id="JABFCX010000003">
    <property type="protein sequence ID" value="NNU17175.1"/>
    <property type="molecule type" value="Genomic_DNA"/>
</dbReference>
<gene>
    <name evidence="3" type="ORF">HK107_12660</name>
</gene>
<evidence type="ECO:0000256" key="1">
    <source>
        <dbReference type="SAM" id="Phobius"/>
    </source>
</evidence>
<keyword evidence="2" id="KW-0732">Signal</keyword>
<feature type="chain" id="PRO_5031390699" evidence="2">
    <location>
        <begin position="23"/>
        <end position="237"/>
    </location>
</feature>
<protein>
    <submittedName>
        <fullName evidence="3">VPLPA-CTERM sorting domain-containing protein</fullName>
    </submittedName>
</protein>
<name>A0A7Y3RP51_9PROT</name>
<evidence type="ECO:0000256" key="2">
    <source>
        <dbReference type="SAM" id="SignalP"/>
    </source>
</evidence>
<keyword evidence="4" id="KW-1185">Reference proteome</keyword>
<feature type="transmembrane region" description="Helical" evidence="1">
    <location>
        <begin position="212"/>
        <end position="232"/>
    </location>
</feature>